<dbReference type="AlphaFoldDB" id="E6SKR7"/>
<name>E6SKR7_THEM7</name>
<sequence length="54" mass="5715">MYGPGTMLCRVPGRRLGGVPGVPESLRRGSGTGLFVQGNPKGKDSKMVDDGIRR</sequence>
<protein>
    <submittedName>
        <fullName evidence="2">Uncharacterized protein</fullName>
    </submittedName>
</protein>
<dbReference type="EMBL" id="CP002344">
    <property type="protein sequence ID" value="ADU51275.1"/>
    <property type="molecule type" value="Genomic_DNA"/>
</dbReference>
<reference evidence="3" key="2">
    <citation type="journal article" date="2010" name="Stand. Genomic Sci.">
        <title>Complete genome sequence of Thermaerobacter marianensis type strain (7p75aT).</title>
        <authorList>
            <person name="Han C."/>
            <person name="Gu W."/>
            <person name="Zhang X."/>
            <person name="Lapidus A."/>
            <person name="Nolan M."/>
            <person name="Copeland A."/>
            <person name="Lucas S."/>
            <person name="Glavina Del Rio T."/>
            <person name="Tice H."/>
            <person name="Cheng J."/>
            <person name="Tapia R."/>
            <person name="Goodwin L."/>
            <person name="Pitluck S."/>
            <person name="Pagani I."/>
            <person name="Ivanova N."/>
            <person name="Mavromatis K."/>
            <person name="Mikhailova N."/>
            <person name="Pati A."/>
            <person name="Chen A."/>
            <person name="Palaniappan K."/>
            <person name="Land M."/>
            <person name="Hauser L."/>
            <person name="Chang Y."/>
            <person name="Jeffries C."/>
            <person name="Schneider S."/>
            <person name="Rohde M."/>
            <person name="Goker M."/>
            <person name="Pukall R."/>
            <person name="Woyke T."/>
            <person name="Bristow J."/>
            <person name="Eisen J."/>
            <person name="Markowitz V."/>
            <person name="Hugenholtz P."/>
            <person name="Kyrpides N."/>
            <person name="Klenk H."/>
            <person name="Detter J."/>
        </authorList>
    </citation>
    <scope>NUCLEOTIDE SEQUENCE [LARGE SCALE GENOMIC DNA]</scope>
    <source>
        <strain evidence="3">ATCC 700841 / DSM 12885 / JCM 10246 / 7p75a</strain>
    </source>
</reference>
<reference evidence="2 3" key="1">
    <citation type="journal article" date="2010" name="Stand. Genomic Sci.">
        <title>Complete genome sequence of Thermaerobacter marianensis type strain (7p75a).</title>
        <authorList>
            <person name="Han C."/>
            <person name="Gu W."/>
            <person name="Zhang X."/>
            <person name="Lapidus A."/>
            <person name="Nolan M."/>
            <person name="Copeland A."/>
            <person name="Lucas S."/>
            <person name="Del Rio T.G."/>
            <person name="Tice H."/>
            <person name="Cheng J.F."/>
            <person name="Tapia R."/>
            <person name="Goodwin L."/>
            <person name="Pitluck S."/>
            <person name="Pagani I."/>
            <person name="Ivanova N."/>
            <person name="Mavromatis K."/>
            <person name="Mikhailova N."/>
            <person name="Pati A."/>
            <person name="Chen A."/>
            <person name="Palaniappan K."/>
            <person name="Land M."/>
            <person name="Hauser L."/>
            <person name="Chang Y.J."/>
            <person name="Jeffries C.D."/>
            <person name="Schneider S."/>
            <person name="Rohde M."/>
            <person name="Goker M."/>
            <person name="Pukall R."/>
            <person name="Woyke T."/>
            <person name="Bristow J."/>
            <person name="Eisen J.A."/>
            <person name="Markowitz V."/>
            <person name="Hugenholtz P."/>
            <person name="Kyrpides N.C."/>
            <person name="Klenk H.P."/>
            <person name="Detter J.C."/>
        </authorList>
    </citation>
    <scope>NUCLEOTIDE SEQUENCE [LARGE SCALE GENOMIC DNA]</scope>
    <source>
        <strain evidence="3">ATCC 700841 / DSM 12885 / JCM 10246 / 7p75a</strain>
    </source>
</reference>
<dbReference type="STRING" id="644966.Tmar_1162"/>
<gene>
    <name evidence="2" type="ordered locus">Tmar_1162</name>
</gene>
<evidence type="ECO:0000313" key="2">
    <source>
        <dbReference type="EMBL" id="ADU51275.1"/>
    </source>
</evidence>
<dbReference type="HOGENOM" id="CLU_3048949_0_0_9"/>
<dbReference type="Proteomes" id="UP000008915">
    <property type="component" value="Chromosome"/>
</dbReference>
<evidence type="ECO:0000313" key="3">
    <source>
        <dbReference type="Proteomes" id="UP000008915"/>
    </source>
</evidence>
<keyword evidence="3" id="KW-1185">Reference proteome</keyword>
<feature type="region of interest" description="Disordered" evidence="1">
    <location>
        <begin position="12"/>
        <end position="54"/>
    </location>
</feature>
<proteinExistence type="predicted"/>
<evidence type="ECO:0000256" key="1">
    <source>
        <dbReference type="SAM" id="MobiDB-lite"/>
    </source>
</evidence>
<accession>E6SKR7</accession>
<organism evidence="2 3">
    <name type="scientific">Thermaerobacter marianensis (strain ATCC 700841 / DSM 12885 / JCM 10246 / 7p75a)</name>
    <dbReference type="NCBI Taxonomy" id="644966"/>
    <lineage>
        <taxon>Bacteria</taxon>
        <taxon>Bacillati</taxon>
        <taxon>Bacillota</taxon>
        <taxon>Clostridia</taxon>
        <taxon>Eubacteriales</taxon>
        <taxon>Clostridiales Family XVII. Incertae Sedis</taxon>
        <taxon>Thermaerobacter</taxon>
    </lineage>
</organism>
<dbReference type="KEGG" id="tmr:Tmar_1162"/>
<feature type="compositionally biased region" description="Basic and acidic residues" evidence="1">
    <location>
        <begin position="41"/>
        <end position="54"/>
    </location>
</feature>